<dbReference type="InterPro" id="IPR036770">
    <property type="entry name" value="Ankyrin_rpt-contain_sf"/>
</dbReference>
<dbReference type="InterPro" id="IPR002110">
    <property type="entry name" value="Ankyrin_rpt"/>
</dbReference>
<dbReference type="STRING" id="99883.ENSTNIP00000021261"/>
<dbReference type="PANTHER" id="PTHR24168:SF24">
    <property type="entry name" value="KN MOTIF AND ANKYRIN REPEAT DOMAIN-CONTAINING PROTEIN 4"/>
    <property type="match status" value="1"/>
</dbReference>
<dbReference type="Pfam" id="PF12796">
    <property type="entry name" value="Ank_2"/>
    <property type="match status" value="2"/>
</dbReference>
<dbReference type="GeneTree" id="ENSGT00940000158468"/>
<evidence type="ECO:0000256" key="3">
    <source>
        <dbReference type="ARBA" id="ARBA00023043"/>
    </source>
</evidence>
<feature type="region of interest" description="Disordered" evidence="7">
    <location>
        <begin position="119"/>
        <end position="146"/>
    </location>
</feature>
<reference evidence="8" key="2">
    <citation type="submission" date="2025-08" db="UniProtKB">
        <authorList>
            <consortium name="Ensembl"/>
        </authorList>
    </citation>
    <scope>IDENTIFICATION</scope>
</reference>
<reference evidence="8" key="3">
    <citation type="submission" date="2025-09" db="UniProtKB">
        <authorList>
            <consortium name="Ensembl"/>
        </authorList>
    </citation>
    <scope>IDENTIFICATION</scope>
</reference>
<feature type="compositionally biased region" description="Low complexity" evidence="7">
    <location>
        <begin position="551"/>
        <end position="580"/>
    </location>
</feature>
<accession>H3DL63</accession>
<keyword evidence="3 5" id="KW-0040">ANK repeat</keyword>
<feature type="coiled-coil region" evidence="6">
    <location>
        <begin position="334"/>
        <end position="382"/>
    </location>
</feature>
<feature type="repeat" description="ANK" evidence="5">
    <location>
        <begin position="820"/>
        <end position="844"/>
    </location>
</feature>
<feature type="compositionally biased region" description="Basic and acidic residues" evidence="7">
    <location>
        <begin position="684"/>
        <end position="711"/>
    </location>
</feature>
<organism evidence="8 9">
    <name type="scientific">Tetraodon nigroviridis</name>
    <name type="common">Spotted green pufferfish</name>
    <name type="synonym">Chelonodon nigroviridis</name>
    <dbReference type="NCBI Taxonomy" id="99883"/>
    <lineage>
        <taxon>Eukaryota</taxon>
        <taxon>Metazoa</taxon>
        <taxon>Chordata</taxon>
        <taxon>Craniata</taxon>
        <taxon>Vertebrata</taxon>
        <taxon>Euteleostomi</taxon>
        <taxon>Actinopterygii</taxon>
        <taxon>Neopterygii</taxon>
        <taxon>Teleostei</taxon>
        <taxon>Neoteleostei</taxon>
        <taxon>Acanthomorphata</taxon>
        <taxon>Eupercaria</taxon>
        <taxon>Tetraodontiformes</taxon>
        <taxon>Tetradontoidea</taxon>
        <taxon>Tetraodontidae</taxon>
        <taxon>Tetraodon</taxon>
    </lineage>
</organism>
<dbReference type="GO" id="GO:0030837">
    <property type="term" value="P:negative regulation of actin filament polymerization"/>
    <property type="evidence" value="ECO:0007669"/>
    <property type="project" value="InterPro"/>
</dbReference>
<dbReference type="OMA" id="VHIQRRI"/>
<feature type="compositionally biased region" description="Polar residues" evidence="7">
    <location>
        <begin position="170"/>
        <end position="197"/>
    </location>
</feature>
<feature type="compositionally biased region" description="Basic and acidic residues" evidence="7">
    <location>
        <begin position="413"/>
        <end position="434"/>
    </location>
</feature>
<feature type="region of interest" description="Disordered" evidence="7">
    <location>
        <begin position="387"/>
        <end position="580"/>
    </location>
</feature>
<dbReference type="PROSITE" id="PS50088">
    <property type="entry name" value="ANK_REPEAT"/>
    <property type="match status" value="3"/>
</dbReference>
<keyword evidence="9" id="KW-1185">Reference proteome</keyword>
<feature type="compositionally biased region" description="Polar residues" evidence="7">
    <location>
        <begin position="120"/>
        <end position="129"/>
    </location>
</feature>
<dbReference type="FunFam" id="1.25.40.20:FF:000017">
    <property type="entry name" value="KN motif and ankyrin repeat domain-containing protein 1"/>
    <property type="match status" value="1"/>
</dbReference>
<feature type="compositionally biased region" description="Polar residues" evidence="7">
    <location>
        <begin position="398"/>
        <end position="410"/>
    </location>
</feature>
<feature type="region of interest" description="Disordered" evidence="7">
    <location>
        <begin position="594"/>
        <end position="733"/>
    </location>
</feature>
<feature type="region of interest" description="Disordered" evidence="7">
    <location>
        <begin position="1"/>
        <end position="22"/>
    </location>
</feature>
<keyword evidence="2" id="KW-0677">Repeat</keyword>
<dbReference type="SUPFAM" id="SSF48403">
    <property type="entry name" value="Ankyrin repeat"/>
    <property type="match status" value="1"/>
</dbReference>
<proteinExistence type="predicted"/>
<dbReference type="SMART" id="SM00248">
    <property type="entry name" value="ANK"/>
    <property type="match status" value="4"/>
</dbReference>
<keyword evidence="1" id="KW-0597">Phosphoprotein</keyword>
<dbReference type="AlphaFoldDB" id="H3DL63"/>
<dbReference type="GO" id="GO:0005737">
    <property type="term" value="C:cytoplasm"/>
    <property type="evidence" value="ECO:0007669"/>
    <property type="project" value="TreeGrafter"/>
</dbReference>
<dbReference type="GO" id="GO:0005856">
    <property type="term" value="C:cytoskeleton"/>
    <property type="evidence" value="ECO:0007669"/>
    <property type="project" value="TreeGrafter"/>
</dbReference>
<evidence type="ECO:0000313" key="9">
    <source>
        <dbReference type="Proteomes" id="UP000007303"/>
    </source>
</evidence>
<feature type="compositionally biased region" description="Basic and acidic residues" evidence="7">
    <location>
        <begin position="513"/>
        <end position="522"/>
    </location>
</feature>
<name>H3DL63_TETNG</name>
<dbReference type="Gene3D" id="1.25.40.20">
    <property type="entry name" value="Ankyrin repeat-containing domain"/>
    <property type="match status" value="1"/>
</dbReference>
<evidence type="ECO:0000313" key="8">
    <source>
        <dbReference type="Ensembl" id="ENSTNIP00000021261.1"/>
    </source>
</evidence>
<feature type="compositionally biased region" description="Basic and acidic residues" evidence="7">
    <location>
        <begin position="630"/>
        <end position="640"/>
    </location>
</feature>
<dbReference type="InterPro" id="IPR047184">
    <property type="entry name" value="KANK1-4"/>
</dbReference>
<dbReference type="PANTHER" id="PTHR24168">
    <property type="entry name" value="KN MOTIF AND ANKYRIN REPEAT DOMAIN-CONTAINING"/>
    <property type="match status" value="1"/>
</dbReference>
<feature type="compositionally biased region" description="Low complexity" evidence="7">
    <location>
        <begin position="474"/>
        <end position="498"/>
    </location>
</feature>
<dbReference type="Proteomes" id="UP000007303">
    <property type="component" value="Unassembled WGS sequence"/>
</dbReference>
<dbReference type="InParanoid" id="H3DL63"/>
<feature type="region of interest" description="Disordered" evidence="7">
    <location>
        <begin position="170"/>
        <end position="198"/>
    </location>
</feature>
<evidence type="ECO:0000256" key="4">
    <source>
        <dbReference type="ARBA" id="ARBA00023054"/>
    </source>
</evidence>
<evidence type="ECO:0000256" key="5">
    <source>
        <dbReference type="PROSITE-ProRule" id="PRU00023"/>
    </source>
</evidence>
<feature type="region of interest" description="Disordered" evidence="7">
    <location>
        <begin position="64"/>
        <end position="104"/>
    </location>
</feature>
<evidence type="ECO:0000256" key="1">
    <source>
        <dbReference type="ARBA" id="ARBA00022553"/>
    </source>
</evidence>
<dbReference type="Ensembl" id="ENSTNIT00000021496.1">
    <property type="protein sequence ID" value="ENSTNIP00000021261.1"/>
    <property type="gene ID" value="ENSTNIG00000018096.1"/>
</dbReference>
<feature type="repeat" description="ANK" evidence="5">
    <location>
        <begin position="925"/>
        <end position="949"/>
    </location>
</feature>
<keyword evidence="4 6" id="KW-0175">Coiled coil</keyword>
<dbReference type="Pfam" id="PF12075">
    <property type="entry name" value="KN_motif"/>
    <property type="match status" value="1"/>
</dbReference>
<dbReference type="HOGENOM" id="CLU_004269_2_0_1"/>
<evidence type="ECO:0000256" key="7">
    <source>
        <dbReference type="SAM" id="MobiDB-lite"/>
    </source>
</evidence>
<evidence type="ECO:0000256" key="2">
    <source>
        <dbReference type="ARBA" id="ARBA00022737"/>
    </source>
</evidence>
<protein>
    <submittedName>
        <fullName evidence="8">KN motif and ankyrin repeat domains 4</fullName>
    </submittedName>
</protein>
<feature type="coiled-coil region" evidence="6">
    <location>
        <begin position="232"/>
        <end position="259"/>
    </location>
</feature>
<dbReference type="InterPro" id="IPR021939">
    <property type="entry name" value="KN_motif"/>
</dbReference>
<feature type="repeat" description="ANK" evidence="5">
    <location>
        <begin position="892"/>
        <end position="924"/>
    </location>
</feature>
<feature type="region of interest" description="Disordered" evidence="7">
    <location>
        <begin position="264"/>
        <end position="302"/>
    </location>
</feature>
<evidence type="ECO:0000256" key="6">
    <source>
        <dbReference type="SAM" id="Coils"/>
    </source>
</evidence>
<feature type="compositionally biased region" description="Low complexity" evidence="7">
    <location>
        <begin position="606"/>
        <end position="626"/>
    </location>
</feature>
<sequence length="991" mass="107299">MEKKNANGVQTKAGEGGAPKKQLPYSVETPYGFYLDLDFLKYVDDIEKGNTIKRVHIQRRIKGPPKFSTLPRNFSLPGHGVRPVPKEKDSTWSGTSTLGPKPKSRVAEVQQIFDFRASERTTSTQSNRAAVSPGGGFSLAKPRDEAQEGEVKTILGQTRPNLLRASSMPITLQQRKGSDSSSPDRTVGTPESGSTENMFRASPDITERRCIPQDRTGLHQQITVALKRVRELEEQVKTIPELKAQIFSLKEEREQLLLQLQAHVSTSPSAVDPGSYTESQEHKPPERLSPSVSTQPTGVSECLPTKELPSLVEVRQDASRIHHAVKEGKREDSKQKLQEKLSTLEAKLARATQELDRTSVLLKEQLQENKLKEEKILQAEMVTAKNDSGTKEILPTKSEISQIVDTQPLTIETEDKGPKEDGETLRETIKEAVIGEKTVVPVRPQRGKKPPAADQAEPSTPQQPAPVRPRRGSSEAQSQQAQPSTKGQPQVQTQGPPQLEGTQVPHPGPSLSHNEDVAEKLQGEPGSGESPTSPAALGQVVTRLTGLLGEQWAQLGSSSGAQQPASQQESPASKMSSIQSQLVSSLSVLSAFYSPGQKATSASKHPPFSLSSLSLHLPPSSDSPGLKSIMKKDGVADKQGNKRAKKNLKFVGVNGGYESTSSEESSGEDKPKAAVEDEDSSGAEEEKKRKAEPQPAEKPEKEAEAQQKEEDVPAAEEGASAAEQRSDRGLLDPEGSSELLEEQAEGFIDACVYVKDRMEEVSSPDKEMVRRQVLVALYQEWFRVSSQKDSQADTVRSYLRQVSLTTPTLLPYVVNLTDGNGNMALHYCVSHSNFPVVKLLLDTGLCETDNMNKAGYTPVMLAALTAADSPDDLEVAQQLLKLGNVDACSRQAGQTALMLAVSHGRVAMVKLLLSCGADVNLQDYEGSTALMCASEHGHAHIVGLLLETGRCDLSLADKNGQTAQKVAEGASHQDIIDLLKAHAEASSTADL</sequence>
<reference evidence="9" key="1">
    <citation type="journal article" date="2004" name="Nature">
        <title>Genome duplication in the teleost fish Tetraodon nigroviridis reveals the early vertebrate proto-karyotype.</title>
        <authorList>
            <person name="Jaillon O."/>
            <person name="Aury J.-M."/>
            <person name="Brunet F."/>
            <person name="Petit J.-L."/>
            <person name="Stange-Thomann N."/>
            <person name="Mauceli E."/>
            <person name="Bouneau L."/>
            <person name="Fischer C."/>
            <person name="Ozouf-Costaz C."/>
            <person name="Bernot A."/>
            <person name="Nicaud S."/>
            <person name="Jaffe D."/>
            <person name="Fisher S."/>
            <person name="Lutfalla G."/>
            <person name="Dossat C."/>
            <person name="Segurens B."/>
            <person name="Dasilva C."/>
            <person name="Salanoubat M."/>
            <person name="Levy M."/>
            <person name="Boudet N."/>
            <person name="Castellano S."/>
            <person name="Anthouard V."/>
            <person name="Jubin C."/>
            <person name="Castelli V."/>
            <person name="Katinka M."/>
            <person name="Vacherie B."/>
            <person name="Biemont C."/>
            <person name="Skalli Z."/>
            <person name="Cattolico L."/>
            <person name="Poulain J."/>
            <person name="De Berardinis V."/>
            <person name="Cruaud C."/>
            <person name="Duprat S."/>
            <person name="Brottier P."/>
            <person name="Coutanceau J.-P."/>
            <person name="Gouzy J."/>
            <person name="Parra G."/>
            <person name="Lardier G."/>
            <person name="Chapple C."/>
            <person name="McKernan K.J."/>
            <person name="McEwan P."/>
            <person name="Bosak S."/>
            <person name="Kellis M."/>
            <person name="Volff J.-N."/>
            <person name="Guigo R."/>
            <person name="Zody M.C."/>
            <person name="Mesirov J."/>
            <person name="Lindblad-Toh K."/>
            <person name="Birren B."/>
            <person name="Nusbaum C."/>
            <person name="Kahn D."/>
            <person name="Robinson-Rechavi M."/>
            <person name="Laudet V."/>
            <person name="Schachter V."/>
            <person name="Quetier F."/>
            <person name="Saurin W."/>
            <person name="Scarpelli C."/>
            <person name="Wincker P."/>
            <person name="Lander E.S."/>
            <person name="Weissenbach J."/>
            <person name="Roest Crollius H."/>
        </authorList>
    </citation>
    <scope>NUCLEOTIDE SEQUENCE [LARGE SCALE GENOMIC DNA]</scope>
</reference>
<dbReference type="PROSITE" id="PS50297">
    <property type="entry name" value="ANK_REP_REGION"/>
    <property type="match status" value="3"/>
</dbReference>